<feature type="region of interest" description="Disordered" evidence="1">
    <location>
        <begin position="744"/>
        <end position="767"/>
    </location>
</feature>
<dbReference type="Pfam" id="PF02928">
    <property type="entry name" value="zf-C5HC2"/>
    <property type="match status" value="1"/>
</dbReference>
<dbReference type="InterPro" id="IPR003349">
    <property type="entry name" value="JmjN"/>
</dbReference>
<protein>
    <submittedName>
        <fullName evidence="4">Lysine-specific demethylase</fullName>
    </submittedName>
</protein>
<dbReference type="PROSITE" id="PS51183">
    <property type="entry name" value="JMJN"/>
    <property type="match status" value="1"/>
</dbReference>
<evidence type="ECO:0000259" key="3">
    <source>
        <dbReference type="PROSITE" id="PS51184"/>
    </source>
</evidence>
<name>A0AAV6N5Y2_9ROSI</name>
<dbReference type="GO" id="GO:0005634">
    <property type="term" value="C:nucleus"/>
    <property type="evidence" value="ECO:0007669"/>
    <property type="project" value="TreeGrafter"/>
</dbReference>
<dbReference type="Pfam" id="PF02373">
    <property type="entry name" value="JmjC"/>
    <property type="match status" value="1"/>
</dbReference>
<accession>A0AAV6N5Y2</accession>
<dbReference type="PANTHER" id="PTHR10694:SF54">
    <property type="entry name" value="INACTIVE LYSINE-SPECIFIC DEMETHYLASE JMJ19-RELATED"/>
    <property type="match status" value="1"/>
</dbReference>
<organism evidence="4 5">
    <name type="scientific">Cucurbita argyrosperma subsp. sororia</name>
    <dbReference type="NCBI Taxonomy" id="37648"/>
    <lineage>
        <taxon>Eukaryota</taxon>
        <taxon>Viridiplantae</taxon>
        <taxon>Streptophyta</taxon>
        <taxon>Embryophyta</taxon>
        <taxon>Tracheophyta</taxon>
        <taxon>Spermatophyta</taxon>
        <taxon>Magnoliopsida</taxon>
        <taxon>eudicotyledons</taxon>
        <taxon>Gunneridae</taxon>
        <taxon>Pentapetalae</taxon>
        <taxon>rosids</taxon>
        <taxon>fabids</taxon>
        <taxon>Cucurbitales</taxon>
        <taxon>Cucurbitaceae</taxon>
        <taxon>Cucurbiteae</taxon>
        <taxon>Cucurbita</taxon>
    </lineage>
</organism>
<feature type="compositionally biased region" description="Low complexity" evidence="1">
    <location>
        <begin position="866"/>
        <end position="880"/>
    </location>
</feature>
<gene>
    <name evidence="4" type="primary">JMJ703</name>
    <name evidence="4" type="ORF">SDJN03_12533</name>
</gene>
<dbReference type="SMART" id="SM00558">
    <property type="entry name" value="JmjC"/>
    <property type="match status" value="1"/>
</dbReference>
<sequence>MKKSSRSSIRHDDGGGIQLGNFVGKNLTRKRRRIAADLWRFCYRAEMKSKSFTPESLLSTNPSSGISFEFFGIFKLNGACKLTCLDSEFLLIFIRSYRGIMDEDCTRSSLNQGVESLLAPPGFISRRAFRLRRVEQKENDGSIQTKKTKIDTLSRKIDIDLVEATCRQRPWILFNQNNEDSLEFESMQHDVDPPPQSDLPKGVAHGCPECSNCLKVTARWHPEDARTNILDEAPVFYPSEEEFSDTLSYIERIRSRAESSGICRIVPPPSWLPPCLLKETEIWEDSPFLAHCQRIDGIQKDYACGRLAKHSENITKKRRRLEYECGNRCLKDSDESCGSDQKGPYSELGQEFTLKAFKSYADDFKSQYFSSGNEVTSTETKSSMLQEQWEPLVDQIEGEYRHIVENPTEQIEVLYGDSLGSPSLGSGFPSSPSSPIEPGHVDHMDSGWNLNNLPRLPGSLLSFDSFKTCSILSPRVHVGMCFSTACWRVEEHHLPLLCYLHLGAPKIWYGIPGRYIDKFEVAMKSLPETFVEQRRSHRGMVSQPSIATLKREGIPIYRCIQNPREFVLVLPGTCHSGFNCGFSVTEEANFAPLDWLPYGYNAMELYSVERRKTLVSFDRLLLGAVIETSRITSEGLRREYLTTASQVREVTEIFDAVRKRECSICLYDLHLSAAGCSCSADRYSCLNHAKQLCSCAWGDKFFVVRYKMGSLNLLLEALEGKLSAVYKWAKENLGLAVHSYKNSSLQSHPPDSPQSSKSYQSEDAETPNAVNNSILRIKAEIKARLLHSKTLKHMKETETMIEPKDAVKDNGILTNSCSSIPADIAVSKLQPVSSNELKGKEDRSTPAVVLNERKDGLTFSLNLESSEILSESSTSSFSESDGYWSDSDF</sequence>
<dbReference type="GO" id="GO:0000785">
    <property type="term" value="C:chromatin"/>
    <property type="evidence" value="ECO:0007669"/>
    <property type="project" value="TreeGrafter"/>
</dbReference>
<dbReference type="AlphaFoldDB" id="A0AAV6N5Y2"/>
<feature type="compositionally biased region" description="Polar residues" evidence="1">
    <location>
        <begin position="744"/>
        <end position="761"/>
    </location>
</feature>
<dbReference type="Pfam" id="PF02375">
    <property type="entry name" value="JmjN"/>
    <property type="match status" value="1"/>
</dbReference>
<dbReference type="GO" id="GO:0010468">
    <property type="term" value="P:regulation of gene expression"/>
    <property type="evidence" value="ECO:0007669"/>
    <property type="project" value="TreeGrafter"/>
</dbReference>
<proteinExistence type="predicted"/>
<feature type="domain" description="JmjN" evidence="2">
    <location>
        <begin position="233"/>
        <end position="274"/>
    </location>
</feature>
<dbReference type="Proteomes" id="UP000685013">
    <property type="component" value="Chromosome 8"/>
</dbReference>
<dbReference type="GO" id="GO:0034647">
    <property type="term" value="F:histone H3K4me/H3K4me2/H3K4me3 demethylase activity"/>
    <property type="evidence" value="ECO:0007669"/>
    <property type="project" value="TreeGrafter"/>
</dbReference>
<dbReference type="PANTHER" id="PTHR10694">
    <property type="entry name" value="LYSINE-SPECIFIC DEMETHYLASE"/>
    <property type="match status" value="1"/>
</dbReference>
<comment type="caution">
    <text evidence="4">The sequence shown here is derived from an EMBL/GenBank/DDBJ whole genome shotgun (WGS) entry which is preliminary data.</text>
</comment>
<feature type="region of interest" description="Disordered" evidence="1">
    <location>
        <begin position="866"/>
        <end position="889"/>
    </location>
</feature>
<evidence type="ECO:0000256" key="1">
    <source>
        <dbReference type="SAM" id="MobiDB-lite"/>
    </source>
</evidence>
<dbReference type="InterPro" id="IPR003347">
    <property type="entry name" value="JmjC_dom"/>
</dbReference>
<dbReference type="EMBL" id="JAGKQH010000008">
    <property type="protein sequence ID" value="KAG6593057.1"/>
    <property type="molecule type" value="Genomic_DNA"/>
</dbReference>
<keyword evidence="5" id="KW-1185">Reference proteome</keyword>
<feature type="domain" description="JmjC" evidence="3">
    <location>
        <begin position="442"/>
        <end position="607"/>
    </location>
</feature>
<evidence type="ECO:0000313" key="4">
    <source>
        <dbReference type="EMBL" id="KAG6593057.1"/>
    </source>
</evidence>
<dbReference type="InterPro" id="IPR004198">
    <property type="entry name" value="Znf_C5HC2"/>
</dbReference>
<dbReference type="PROSITE" id="PS51184">
    <property type="entry name" value="JMJC"/>
    <property type="match status" value="1"/>
</dbReference>
<evidence type="ECO:0000259" key="2">
    <source>
        <dbReference type="PROSITE" id="PS51183"/>
    </source>
</evidence>
<feature type="non-terminal residue" evidence="4">
    <location>
        <position position="1"/>
    </location>
</feature>
<evidence type="ECO:0000313" key="5">
    <source>
        <dbReference type="Proteomes" id="UP000685013"/>
    </source>
</evidence>
<reference evidence="4 5" key="1">
    <citation type="journal article" date="2021" name="Hortic Res">
        <title>The domestication of Cucurbita argyrosperma as revealed by the genome of its wild relative.</title>
        <authorList>
            <person name="Barrera-Redondo J."/>
            <person name="Sanchez-de la Vega G."/>
            <person name="Aguirre-Liguori J.A."/>
            <person name="Castellanos-Morales G."/>
            <person name="Gutierrez-Guerrero Y.T."/>
            <person name="Aguirre-Dugua X."/>
            <person name="Aguirre-Planter E."/>
            <person name="Tenaillon M.I."/>
            <person name="Lira-Saade R."/>
            <person name="Eguiarte L.E."/>
        </authorList>
    </citation>
    <scope>NUCLEOTIDE SEQUENCE [LARGE SCALE GENOMIC DNA]</scope>
    <source>
        <strain evidence="4">JBR-2021</strain>
    </source>
</reference>
<dbReference type="SMART" id="SM00545">
    <property type="entry name" value="JmjN"/>
    <property type="match status" value="1"/>
</dbReference>